<dbReference type="Proteomes" id="UP000472267">
    <property type="component" value="Chromosome 16"/>
</dbReference>
<evidence type="ECO:0000313" key="17">
    <source>
        <dbReference type="Proteomes" id="UP000472267"/>
    </source>
</evidence>
<gene>
    <name evidence="16" type="primary">LOC115402746</name>
</gene>
<dbReference type="GO" id="GO:0004930">
    <property type="term" value="F:G protein-coupled receptor activity"/>
    <property type="evidence" value="ECO:0007669"/>
    <property type="project" value="UniProtKB-KW"/>
</dbReference>
<reference evidence="16" key="3">
    <citation type="submission" date="2025-09" db="UniProtKB">
        <authorList>
            <consortium name="Ensembl"/>
        </authorList>
    </citation>
    <scope>IDENTIFICATION</scope>
</reference>
<feature type="transmembrane region" description="Helical" evidence="14">
    <location>
        <begin position="237"/>
        <end position="257"/>
    </location>
</feature>
<evidence type="ECO:0000256" key="4">
    <source>
        <dbReference type="ARBA" id="ARBA00022692"/>
    </source>
</evidence>
<dbReference type="PROSITE" id="PS50262">
    <property type="entry name" value="G_PROTEIN_RECEP_F1_2"/>
    <property type="match status" value="1"/>
</dbReference>
<evidence type="ECO:0000256" key="6">
    <source>
        <dbReference type="ARBA" id="ARBA00022989"/>
    </source>
</evidence>
<keyword evidence="3 14" id="KW-0716">Sensory transduction</keyword>
<feature type="transmembrane region" description="Helical" evidence="14">
    <location>
        <begin position="56"/>
        <end position="76"/>
    </location>
</feature>
<feature type="transmembrane region" description="Helical" evidence="14">
    <location>
        <begin position="193"/>
        <end position="217"/>
    </location>
</feature>
<evidence type="ECO:0000256" key="3">
    <source>
        <dbReference type="ARBA" id="ARBA00022606"/>
    </source>
</evidence>
<accession>A0A672GUA6</accession>
<dbReference type="PRINTS" id="PR00237">
    <property type="entry name" value="GPCRRHODOPSN"/>
</dbReference>
<dbReference type="InterPro" id="IPR000725">
    <property type="entry name" value="Olfact_rcpt"/>
</dbReference>
<dbReference type="InterPro" id="IPR017452">
    <property type="entry name" value="GPCR_Rhodpsn_7TM"/>
</dbReference>
<dbReference type="GO" id="GO:0005549">
    <property type="term" value="F:odorant binding"/>
    <property type="evidence" value="ECO:0007669"/>
    <property type="project" value="TreeGrafter"/>
</dbReference>
<evidence type="ECO:0000256" key="9">
    <source>
        <dbReference type="ARBA" id="ARBA00023157"/>
    </source>
</evidence>
<keyword evidence="5 14" id="KW-0552">Olfaction</keyword>
<dbReference type="InParanoid" id="A0A672GUA6"/>
<dbReference type="Gene3D" id="1.20.1070.10">
    <property type="entry name" value="Rhodopsin 7-helix transmembrane proteins"/>
    <property type="match status" value="1"/>
</dbReference>
<dbReference type="PANTHER" id="PTHR26451">
    <property type="entry name" value="G_PROTEIN_RECEP_F1_2 DOMAIN-CONTAINING PROTEIN"/>
    <property type="match status" value="1"/>
</dbReference>
<evidence type="ECO:0000256" key="10">
    <source>
        <dbReference type="ARBA" id="ARBA00023170"/>
    </source>
</evidence>
<proteinExistence type="inferred from homology"/>
<keyword evidence="4 13" id="KW-0812">Transmembrane</keyword>
<evidence type="ECO:0000256" key="11">
    <source>
        <dbReference type="ARBA" id="ARBA00023180"/>
    </source>
</evidence>
<dbReference type="GO" id="GO:0004984">
    <property type="term" value="F:olfactory receptor activity"/>
    <property type="evidence" value="ECO:0007669"/>
    <property type="project" value="InterPro"/>
</dbReference>
<feature type="transmembrane region" description="Helical" evidence="14">
    <location>
        <begin position="139"/>
        <end position="156"/>
    </location>
</feature>
<dbReference type="GO" id="GO:0005886">
    <property type="term" value="C:plasma membrane"/>
    <property type="evidence" value="ECO:0007669"/>
    <property type="project" value="UniProtKB-SubCell"/>
</dbReference>
<reference evidence="16" key="2">
    <citation type="submission" date="2025-08" db="UniProtKB">
        <authorList>
            <consortium name="Ensembl"/>
        </authorList>
    </citation>
    <scope>IDENTIFICATION</scope>
</reference>
<evidence type="ECO:0000256" key="14">
    <source>
        <dbReference type="RuleBase" id="RU363047"/>
    </source>
</evidence>
<name>A0A672GUA6_SALFA</name>
<dbReference type="SUPFAM" id="SSF81321">
    <property type="entry name" value="Family A G protein-coupled receptor-like"/>
    <property type="match status" value="1"/>
</dbReference>
<evidence type="ECO:0000256" key="12">
    <source>
        <dbReference type="ARBA" id="ARBA00023224"/>
    </source>
</evidence>
<keyword evidence="17" id="KW-1185">Reference proteome</keyword>
<evidence type="ECO:0000259" key="15">
    <source>
        <dbReference type="PROSITE" id="PS50262"/>
    </source>
</evidence>
<keyword evidence="9" id="KW-1015">Disulfide bond</keyword>
<dbReference type="PANTHER" id="PTHR26451:SF847">
    <property type="entry name" value="ODORANT RECEPTOR-RELATED"/>
    <property type="match status" value="1"/>
</dbReference>
<keyword evidence="12 13" id="KW-0807">Transducer</keyword>
<evidence type="ECO:0000256" key="7">
    <source>
        <dbReference type="ARBA" id="ARBA00023040"/>
    </source>
</evidence>
<sequence>MGDELNQTYIVLEGFVGVTKYRYLYFVTMFTAYILILSSNVSIVALIVIHRNLHEPMYVFIAGLLMNSILYATVIYPKILVDVLSEKQVIAYSACLFQWFAHYSLGAAEILLLAAMSYDRYVSICNPLRYPVIMRKPNPSVILFSAFLLPVLLVSVPTAMNVNTRLCHFALSEIVCGSMIYKLHCIKSVVLNIYGLAVFGNMIIFCLLFIFFAYTRILTVVHRSGPTVRAKAAQTCFPHLIVLISTSCLSTFEVILYRTEANFPITVRLAMTLQKILYHPLFNPIIYGLKMQEINKHFKSEQTRQPLAQIHTFL</sequence>
<evidence type="ECO:0000256" key="5">
    <source>
        <dbReference type="ARBA" id="ARBA00022725"/>
    </source>
</evidence>
<comment type="subcellular location">
    <subcellularLocation>
        <location evidence="1 14">Cell membrane</location>
        <topology evidence="1 14">Multi-pass membrane protein</topology>
    </subcellularLocation>
</comment>
<keyword evidence="7 13" id="KW-0297">G-protein coupled receptor</keyword>
<protein>
    <recommendedName>
        <fullName evidence="14">Olfactory receptor</fullName>
    </recommendedName>
</protein>
<dbReference type="PRINTS" id="PR00245">
    <property type="entry name" value="OLFACTORYR"/>
</dbReference>
<feature type="domain" description="G-protein coupled receptors family 1 profile" evidence="15">
    <location>
        <begin position="39"/>
        <end position="287"/>
    </location>
</feature>
<keyword evidence="10 13" id="KW-0675">Receptor</keyword>
<feature type="transmembrane region" description="Helical" evidence="14">
    <location>
        <begin position="23"/>
        <end position="49"/>
    </location>
</feature>
<dbReference type="Pfam" id="PF13853">
    <property type="entry name" value="7tm_4"/>
    <property type="match status" value="1"/>
</dbReference>
<dbReference type="OMA" id="QWFAYYS"/>
<evidence type="ECO:0000256" key="2">
    <source>
        <dbReference type="ARBA" id="ARBA00022475"/>
    </source>
</evidence>
<dbReference type="PROSITE" id="PS00237">
    <property type="entry name" value="G_PROTEIN_RECEP_F1_1"/>
    <property type="match status" value="1"/>
</dbReference>
<comment type="similarity">
    <text evidence="13">Belongs to the G-protein coupled receptor 1 family.</text>
</comment>
<dbReference type="InterPro" id="IPR052921">
    <property type="entry name" value="GPCR1_Superfamily_Member"/>
</dbReference>
<organism evidence="16 17">
    <name type="scientific">Salarias fasciatus</name>
    <name type="common">Jewelled blenny</name>
    <name type="synonym">Blennius fasciatus</name>
    <dbReference type="NCBI Taxonomy" id="181472"/>
    <lineage>
        <taxon>Eukaryota</taxon>
        <taxon>Metazoa</taxon>
        <taxon>Chordata</taxon>
        <taxon>Craniata</taxon>
        <taxon>Vertebrata</taxon>
        <taxon>Euteleostomi</taxon>
        <taxon>Actinopterygii</taxon>
        <taxon>Neopterygii</taxon>
        <taxon>Teleostei</taxon>
        <taxon>Neoteleostei</taxon>
        <taxon>Acanthomorphata</taxon>
        <taxon>Ovalentaria</taxon>
        <taxon>Blenniimorphae</taxon>
        <taxon>Blenniiformes</taxon>
        <taxon>Blennioidei</taxon>
        <taxon>Blenniidae</taxon>
        <taxon>Salariinae</taxon>
        <taxon>Salarias</taxon>
    </lineage>
</organism>
<keyword evidence="8 14" id="KW-0472">Membrane</keyword>
<evidence type="ECO:0000256" key="13">
    <source>
        <dbReference type="RuleBase" id="RU000688"/>
    </source>
</evidence>
<keyword evidence="6 14" id="KW-1133">Transmembrane helix</keyword>
<feature type="transmembrane region" description="Helical" evidence="14">
    <location>
        <begin position="96"/>
        <end position="118"/>
    </location>
</feature>
<dbReference type="Ensembl" id="ENSSFAT00005023244.1">
    <property type="protein sequence ID" value="ENSSFAP00005022316.1"/>
    <property type="gene ID" value="ENSSFAG00005011594.1"/>
</dbReference>
<keyword evidence="11" id="KW-0325">Glycoprotein</keyword>
<dbReference type="InterPro" id="IPR000276">
    <property type="entry name" value="GPCR_Rhodpsn"/>
</dbReference>
<reference evidence="16" key="1">
    <citation type="submission" date="2019-06" db="EMBL/GenBank/DDBJ databases">
        <authorList>
            <consortium name="Wellcome Sanger Institute Data Sharing"/>
        </authorList>
    </citation>
    <scope>NUCLEOTIDE SEQUENCE [LARGE SCALE GENOMIC DNA]</scope>
</reference>
<dbReference type="AlphaFoldDB" id="A0A672GUA6"/>
<evidence type="ECO:0000313" key="16">
    <source>
        <dbReference type="Ensembl" id="ENSSFAP00005022316.1"/>
    </source>
</evidence>
<evidence type="ECO:0000256" key="8">
    <source>
        <dbReference type="ARBA" id="ARBA00023136"/>
    </source>
</evidence>
<keyword evidence="2 14" id="KW-1003">Cell membrane</keyword>
<dbReference type="FunFam" id="1.20.1070.10:FF:000024">
    <property type="entry name" value="Olfactory receptor"/>
    <property type="match status" value="1"/>
</dbReference>
<evidence type="ECO:0000256" key="1">
    <source>
        <dbReference type="ARBA" id="ARBA00004651"/>
    </source>
</evidence>